<gene>
    <name evidence="2" type="ORF">GCM10022255_024570</name>
</gene>
<accession>A0ABP8D531</accession>
<comment type="caution">
    <text evidence="2">The sequence shown here is derived from an EMBL/GenBank/DDBJ whole genome shotgun (WGS) entry which is preliminary data.</text>
</comment>
<organism evidence="2 3">
    <name type="scientific">Dactylosporangium darangshiense</name>
    <dbReference type="NCBI Taxonomy" id="579108"/>
    <lineage>
        <taxon>Bacteria</taxon>
        <taxon>Bacillati</taxon>
        <taxon>Actinomycetota</taxon>
        <taxon>Actinomycetes</taxon>
        <taxon>Micromonosporales</taxon>
        <taxon>Micromonosporaceae</taxon>
        <taxon>Dactylosporangium</taxon>
    </lineage>
</organism>
<evidence type="ECO:0000256" key="1">
    <source>
        <dbReference type="SAM" id="MobiDB-lite"/>
    </source>
</evidence>
<proteinExistence type="predicted"/>
<name>A0ABP8D531_9ACTN</name>
<reference evidence="3" key="1">
    <citation type="journal article" date="2019" name="Int. J. Syst. Evol. Microbiol.">
        <title>The Global Catalogue of Microorganisms (GCM) 10K type strain sequencing project: providing services to taxonomists for standard genome sequencing and annotation.</title>
        <authorList>
            <consortium name="The Broad Institute Genomics Platform"/>
            <consortium name="The Broad Institute Genome Sequencing Center for Infectious Disease"/>
            <person name="Wu L."/>
            <person name="Ma J."/>
        </authorList>
    </citation>
    <scope>NUCLEOTIDE SEQUENCE [LARGE SCALE GENOMIC DNA]</scope>
    <source>
        <strain evidence="3">JCM 17441</strain>
    </source>
</reference>
<evidence type="ECO:0000313" key="2">
    <source>
        <dbReference type="EMBL" id="GAA4247684.1"/>
    </source>
</evidence>
<dbReference type="EMBL" id="BAABAT010000004">
    <property type="protein sequence ID" value="GAA4247684.1"/>
    <property type="molecule type" value="Genomic_DNA"/>
</dbReference>
<dbReference type="Proteomes" id="UP001500620">
    <property type="component" value="Unassembled WGS sequence"/>
</dbReference>
<protein>
    <submittedName>
        <fullName evidence="2">Uncharacterized protein</fullName>
    </submittedName>
</protein>
<evidence type="ECO:0000313" key="3">
    <source>
        <dbReference type="Proteomes" id="UP001500620"/>
    </source>
</evidence>
<sequence length="161" mass="16740">MKLYSTLERRSLLPALCPSTAVVRRVAPPLVSLQWQESALAQDLVAVSVPVDVPASVPAAVLAAPAAALAPSARVAGVATGSVRVELTVRGTELGGKDETRTDGTHVRTTRIDEIHVASAAQLDQRGIRVQGITGFSAKQDMTAPKPNGGVRGIPPRGRPV</sequence>
<keyword evidence="3" id="KW-1185">Reference proteome</keyword>
<feature type="region of interest" description="Disordered" evidence="1">
    <location>
        <begin position="139"/>
        <end position="161"/>
    </location>
</feature>
<dbReference type="RefSeq" id="WP_345124535.1">
    <property type="nucleotide sequence ID" value="NZ_BAABAT010000004.1"/>
</dbReference>
<feature type="compositionally biased region" description="Low complexity" evidence="1">
    <location>
        <begin position="147"/>
        <end position="161"/>
    </location>
</feature>